<dbReference type="HOGENOM" id="CLU_1189538_0_0_10"/>
<protein>
    <submittedName>
        <fullName evidence="3">Thiol:disulfide interchange protein DsbD</fullName>
    </submittedName>
</protein>
<evidence type="ECO:0000313" key="4">
    <source>
        <dbReference type="Proteomes" id="UP000001654"/>
    </source>
</evidence>
<gene>
    <name evidence="3" type="ordered locus">ZPR_1816</name>
</gene>
<dbReference type="eggNOG" id="COG4232">
    <property type="taxonomic scope" value="Bacteria"/>
</dbReference>
<dbReference type="AlphaFoldDB" id="D5B961"/>
<dbReference type="STRING" id="655815.ZPR_1816"/>
<name>D5B961_ZUNPS</name>
<evidence type="ECO:0000259" key="2">
    <source>
        <dbReference type="Pfam" id="PF11412"/>
    </source>
</evidence>
<dbReference type="EMBL" id="CP001650">
    <property type="protein sequence ID" value="ADF52146.1"/>
    <property type="molecule type" value="Genomic_DNA"/>
</dbReference>
<dbReference type="InterPro" id="IPR028250">
    <property type="entry name" value="DsbDN"/>
</dbReference>
<proteinExistence type="predicted"/>
<feature type="chain" id="PRO_5003069168" evidence="1">
    <location>
        <begin position="22"/>
        <end position="233"/>
    </location>
</feature>
<feature type="domain" description="Thiol:disulfide interchange protein DsbD N-terminal" evidence="2">
    <location>
        <begin position="38"/>
        <end position="151"/>
    </location>
</feature>
<keyword evidence="1" id="KW-0732">Signal</keyword>
<dbReference type="Gene3D" id="2.60.40.1250">
    <property type="entry name" value="Thiol:disulfide interchange protein DsbD, N-terminal domain"/>
    <property type="match status" value="1"/>
</dbReference>
<dbReference type="Pfam" id="PF11412">
    <property type="entry name" value="DsbD_N"/>
    <property type="match status" value="1"/>
</dbReference>
<dbReference type="Proteomes" id="UP000001654">
    <property type="component" value="Chromosome"/>
</dbReference>
<evidence type="ECO:0000256" key="1">
    <source>
        <dbReference type="SAM" id="SignalP"/>
    </source>
</evidence>
<organism evidence="3 4">
    <name type="scientific">Zunongwangia profunda (strain DSM 18752 / CCTCC AB 206139 / SM-A87)</name>
    <name type="common">Wangia profunda</name>
    <dbReference type="NCBI Taxonomy" id="655815"/>
    <lineage>
        <taxon>Bacteria</taxon>
        <taxon>Pseudomonadati</taxon>
        <taxon>Bacteroidota</taxon>
        <taxon>Flavobacteriia</taxon>
        <taxon>Flavobacteriales</taxon>
        <taxon>Flavobacteriaceae</taxon>
        <taxon>Zunongwangia</taxon>
    </lineage>
</organism>
<dbReference type="KEGG" id="zpr:ZPR_1816"/>
<evidence type="ECO:0000313" key="3">
    <source>
        <dbReference type="EMBL" id="ADF52146.1"/>
    </source>
</evidence>
<accession>D5B961</accession>
<keyword evidence="4" id="KW-1185">Reference proteome</keyword>
<dbReference type="InterPro" id="IPR036929">
    <property type="entry name" value="DsbDN_sf"/>
</dbReference>
<sequence>MRYHKLTIVFVLALISHFGHSQVMEVPKWNVEVQENNIVEGDTITVFFEAKIPEDWYMYSSDFDPKLGPMVTEFNFYENEQFERLGNVEAIGQKKKYDELFEGEYTYFTKKAKFKQRFVIHSESPDIKGLVSYQICSDVNGQCIPFESDVAVFNNVLKKPLDTAKSDADASTPMVLEAFDNDFETTETRTGFIFSFDILFHILWRRSNSITYALRVPNDTDDGKLLHKIQYES</sequence>
<reference evidence="3 4" key="1">
    <citation type="journal article" date="2010" name="BMC Genomics">
        <title>The complete genome of Zunongwangia profunda SM-A87 reveals its adaptation to the deep-sea environment and ecological role in sedimentary organic nitrogen degradation.</title>
        <authorList>
            <person name="Qin Q.L."/>
            <person name="Zhang X.Y."/>
            <person name="Wang X.M."/>
            <person name="Liu G.M."/>
            <person name="Chen X.L."/>
            <person name="Xie B.B."/>
            <person name="Dang H.Y."/>
            <person name="Zhou B.C."/>
            <person name="Yu J."/>
            <person name="Zhang Y.Z."/>
        </authorList>
    </citation>
    <scope>NUCLEOTIDE SEQUENCE [LARGE SCALE GENOMIC DNA]</scope>
    <source>
        <strain evidence="4">DSM 18752 / CCTCC AB 206139 / SM-A87</strain>
    </source>
</reference>
<feature type="signal peptide" evidence="1">
    <location>
        <begin position="1"/>
        <end position="21"/>
    </location>
</feature>